<evidence type="ECO:0000313" key="7">
    <source>
        <dbReference type="Proteomes" id="UP001410795"/>
    </source>
</evidence>
<dbReference type="Pfam" id="PF00041">
    <property type="entry name" value="fn3"/>
    <property type="match status" value="3"/>
</dbReference>
<dbReference type="InterPro" id="IPR036116">
    <property type="entry name" value="FN3_sf"/>
</dbReference>
<feature type="domain" description="Fibronectin type-III" evidence="5">
    <location>
        <begin position="1652"/>
        <end position="1750"/>
    </location>
</feature>
<feature type="compositionally biased region" description="Low complexity" evidence="4">
    <location>
        <begin position="1633"/>
        <end position="1642"/>
    </location>
</feature>
<keyword evidence="3" id="KW-0119">Carbohydrate metabolism</keyword>
<dbReference type="PRINTS" id="PR00014">
    <property type="entry name" value="FNTYPEIII"/>
</dbReference>
<feature type="region of interest" description="Disordered" evidence="4">
    <location>
        <begin position="1535"/>
        <end position="1568"/>
    </location>
</feature>
<protein>
    <submittedName>
        <fullName evidence="6">Ig-like domain-containing protein</fullName>
    </submittedName>
</protein>
<dbReference type="InterPro" id="IPR003961">
    <property type="entry name" value="FN3_dom"/>
</dbReference>
<evidence type="ECO:0000259" key="5">
    <source>
        <dbReference type="PROSITE" id="PS50853"/>
    </source>
</evidence>
<feature type="domain" description="Fibronectin type-III" evidence="5">
    <location>
        <begin position="1464"/>
        <end position="1553"/>
    </location>
</feature>
<proteinExistence type="predicted"/>
<dbReference type="Gene3D" id="2.60.40.10">
    <property type="entry name" value="Immunoglobulins"/>
    <property type="match status" value="4"/>
</dbReference>
<gene>
    <name evidence="6" type="ORF">GCM10022202_09300</name>
</gene>
<keyword evidence="7" id="KW-1185">Reference proteome</keyword>
<feature type="compositionally biased region" description="Acidic residues" evidence="4">
    <location>
        <begin position="375"/>
        <end position="384"/>
    </location>
</feature>
<dbReference type="PANTHER" id="PTHR13817">
    <property type="entry name" value="TITIN"/>
    <property type="match status" value="1"/>
</dbReference>
<dbReference type="InterPro" id="IPR013783">
    <property type="entry name" value="Ig-like_fold"/>
</dbReference>
<dbReference type="SUPFAM" id="SSF49265">
    <property type="entry name" value="Fibronectin type III"/>
    <property type="match status" value="2"/>
</dbReference>
<feature type="region of interest" description="Disordered" evidence="4">
    <location>
        <begin position="1633"/>
        <end position="1655"/>
    </location>
</feature>
<dbReference type="Proteomes" id="UP001410795">
    <property type="component" value="Unassembled WGS sequence"/>
</dbReference>
<sequence length="2028" mass="211480">MSAGSWLRERRRVLAAGAVVSVVALGVTTMAVAYEGNPTTELDLHDGSVWITKTDQQFVGHFNNESQRLDGYLVAPSADYDVLQDGDRVLVHDRGEASLSRVDPAGMVLAESTGLPEGALVEAAAQTVAVLDPREGDLYVVPLPGLGAFSPAEVEPVAELGRGAAVTVARDGTVFAVSAERRALVTVETTREGEAEEPSERVLEGLTEKPSVAVTAVGATPVVLDREPGVVLLPDRAVEVDGAGGGEARLAADAADGGAVVMATRTALVSVPLEEGGEPTLTATELPAATPAEPVWLDGCAYAAWMDTGHLLRDCEGAANDLASGIEGYDGTGELRFRVNRDAIILNDVLSGAAWLAASTLQKVDNWDQLTPPEGDGDTSEDLTTEQVPDPLPPDRGPENRDPVAEDDAFGVRAGQTTVLPVLDNDSDPDGDVLTVEVSDASSALGEVQLIQNGTALQVVVPPEASGSGSFEYTANDGRGGSGAATVRLTVHPDTQNAGPAQHRELSIAVEAGGTVTYNVLPDWRDPDGDSIYLEAVHPLPGDEAEFTADGRITYRAISGQQGPIEVPIEVSDGATAMTGVLKLDVRPVGTADPVTTADHVVARAGQQVTVSPLDNDISASAEPLKLTRVDEVEGARIAPDFANRTFDFASETVGTYYVQYLVSNGPKAVPGLVRVDVLEPAASDLPPVAVRDVAMLPAGGEVLVDVLANDMDPAGGVLVVQSVDAEDAAGLSVSVLAHETLRVTDRAVVTDRLTIRYTVANASGTAQGEVVVIAVPASSKLRPPVASDDEAVVRVGDVVTIPVLDNDSHPNDDEMHVVPELVSEPDPEAGDIFVAQDTVRFRAGTEPGTVYATYEVRDSTGQRDAGYITIQVLPVDDEANAAPRPEDLTARLVSGETATILVPLDGIDADGDSVELVGIDSAPTKGQILETGADRFVYRASEGAVGVDQLTYRVRDALGAEGVATLRIGIAPPAGTNQAPFAVRDDVFMRPGRVVSVPVLDNDSDPEGGAIALVDDLVAPEGLEAEVTGPNRVDVTAPAQEMQGSVQYTIADELGATAQGVIQVTVDEDVPLLPPVARDDRVRLDSITPELTADVDLLANDEDPDGTVQSLQLEVEGEQQAGSDGLLQVTIEERRRLIGYTVTDEDGGTARAFVHVPGLEDLRPTLISAEPVVVDSGETVELPLSDHVQTVTGKPLRITEAATVRAAHSDGAALLQGDSTLVYTSADRYSGSDALTFEVTDGTGPDDPAGRTAILSIPITVLPPENAQPSFVDARIDVGAGDDPVTLELAPLASDIDGDALEFSMDGEPASGVEARIEGSTLELSADADMETGQTTSVGVRVEDGMTDPVTGRVDVRITSSNRPLPVATDDTVAEAAAGEAVEVPVLENDENPFDDQPLEIVSTEVETGEGTAVVAGESLRVTPDADFHGRMVVRYRIHDATGDAARGAEGRVLLTVHGRPDAPGKPVVASVQDRQVTMSWTPPADNGSRITGYTVTSQAGGYEKSCPATTCTLDGLTNNVEYTFTVVAHNEIGDSDSSLPSEVARPDVRPDTPAAPSRPAFGDGSLRVAWTKPDSAGSPVSSYTVEISPAAPNGVSQVVVEGGGVTERVWEGLANGTAYRFRVRAHNLAPEPSSWSAWSPTEVPAGRPEAPAVPSVADLDPVGRQDQMRVSWSALGQQQQNGDAVQAYEVQMSGPRTGTQQVGTGTSATFTGLSASTEGYTFRVRAKNKAGWSEWGPASAPRRAVQQPGGVGTVKVEPGDTQLKLSWAQADPRGAAQSEIRYAYSVDGYWVSTGTATSVTVGNLDNGTTYNVKVRAVVYIDGSQYGGGGPASDAKGTPFGKPLTPALTATREPQGTNSLYRWTINIGPAYNGRTIDAIEVSNVGAGRRTVHYNGAPKASGEFVASGGNVQARVRDSTGAWGPYVEVNTAGTTTVQGPAGGADDDRACSRAPCEYMGVRSEGWNPGTYSATCYEGTSTAGRRLGSGSFTVEPGGAAFIAYLPCVYNKPGGTVVVDISGYLTKSIVWQ</sequence>
<dbReference type="PANTHER" id="PTHR13817:SF151">
    <property type="entry name" value="TITIN"/>
    <property type="match status" value="1"/>
</dbReference>
<dbReference type="NCBIfam" id="NF012211">
    <property type="entry name" value="tand_rpt_95"/>
    <property type="match status" value="2"/>
</dbReference>
<dbReference type="Pfam" id="PF17963">
    <property type="entry name" value="Big_9"/>
    <property type="match status" value="9"/>
</dbReference>
<name>A0ABP7B8V3_9MICO</name>
<accession>A0ABP7B8V3</accession>
<keyword evidence="2" id="KW-0326">Glycosidase</keyword>
<evidence type="ECO:0000256" key="1">
    <source>
        <dbReference type="ARBA" id="ARBA00022737"/>
    </source>
</evidence>
<evidence type="ECO:0000256" key="4">
    <source>
        <dbReference type="SAM" id="MobiDB-lite"/>
    </source>
</evidence>
<organism evidence="6 7">
    <name type="scientific">Microbacterium marinilacus</name>
    <dbReference type="NCBI Taxonomy" id="415209"/>
    <lineage>
        <taxon>Bacteria</taxon>
        <taxon>Bacillati</taxon>
        <taxon>Actinomycetota</taxon>
        <taxon>Actinomycetes</taxon>
        <taxon>Micrococcales</taxon>
        <taxon>Microbacteriaceae</taxon>
        <taxon>Microbacterium</taxon>
    </lineage>
</organism>
<feature type="region of interest" description="Disordered" evidence="4">
    <location>
        <begin position="367"/>
        <end position="412"/>
    </location>
</feature>
<dbReference type="InterPro" id="IPR050964">
    <property type="entry name" value="Striated_Muscle_Regulatory"/>
</dbReference>
<dbReference type="PROSITE" id="PS50853">
    <property type="entry name" value="FN3"/>
    <property type="match status" value="3"/>
</dbReference>
<feature type="domain" description="Fibronectin type-III" evidence="5">
    <location>
        <begin position="1554"/>
        <end position="1648"/>
    </location>
</feature>
<evidence type="ECO:0000256" key="2">
    <source>
        <dbReference type="ARBA" id="ARBA00023295"/>
    </source>
</evidence>
<dbReference type="CDD" id="cd00063">
    <property type="entry name" value="FN3"/>
    <property type="match status" value="4"/>
</dbReference>
<keyword evidence="3" id="KW-0624">Polysaccharide degradation</keyword>
<dbReference type="RefSeq" id="WP_221855638.1">
    <property type="nucleotide sequence ID" value="NZ_BAAAYV010000005.1"/>
</dbReference>
<evidence type="ECO:0000313" key="6">
    <source>
        <dbReference type="EMBL" id="GAA3651686.1"/>
    </source>
</evidence>
<keyword evidence="2" id="KW-0378">Hydrolase</keyword>
<keyword evidence="1" id="KW-0677">Repeat</keyword>
<dbReference type="Gene3D" id="2.60.40.2810">
    <property type="match status" value="1"/>
</dbReference>
<comment type="caution">
    <text evidence="6">The sequence shown here is derived from an EMBL/GenBank/DDBJ whole genome shotgun (WGS) entry which is preliminary data.</text>
</comment>
<evidence type="ECO:0000256" key="3">
    <source>
        <dbReference type="ARBA" id="ARBA00023326"/>
    </source>
</evidence>
<reference evidence="7" key="1">
    <citation type="journal article" date="2019" name="Int. J. Syst. Evol. Microbiol.">
        <title>The Global Catalogue of Microorganisms (GCM) 10K type strain sequencing project: providing services to taxonomists for standard genome sequencing and annotation.</title>
        <authorList>
            <consortium name="The Broad Institute Genomics Platform"/>
            <consortium name="The Broad Institute Genome Sequencing Center for Infectious Disease"/>
            <person name="Wu L."/>
            <person name="Ma J."/>
        </authorList>
    </citation>
    <scope>NUCLEOTIDE SEQUENCE [LARGE SCALE GENOMIC DNA]</scope>
    <source>
        <strain evidence="7">JCM 16546</strain>
    </source>
</reference>
<feature type="region of interest" description="Disordered" evidence="4">
    <location>
        <begin position="1734"/>
        <end position="1759"/>
    </location>
</feature>
<dbReference type="SMART" id="SM00060">
    <property type="entry name" value="FN3"/>
    <property type="match status" value="4"/>
</dbReference>
<dbReference type="EMBL" id="BAAAYV010000005">
    <property type="protein sequence ID" value="GAA3651686.1"/>
    <property type="molecule type" value="Genomic_DNA"/>
</dbReference>